<dbReference type="PROSITE" id="PS50943">
    <property type="entry name" value="HTH_CROC1"/>
    <property type="match status" value="1"/>
</dbReference>
<dbReference type="Pfam" id="PF01381">
    <property type="entry name" value="HTH_3"/>
    <property type="match status" value="1"/>
</dbReference>
<dbReference type="RefSeq" id="WP_193539411.1">
    <property type="nucleotide sequence ID" value="NZ_JADCKF010000029.1"/>
</dbReference>
<feature type="non-terminal residue" evidence="2">
    <location>
        <position position="115"/>
    </location>
</feature>
<dbReference type="InterPro" id="IPR001387">
    <property type="entry name" value="Cro/C1-type_HTH"/>
</dbReference>
<feature type="domain" description="HTH cro/C1-type" evidence="1">
    <location>
        <begin position="85"/>
        <end position="114"/>
    </location>
</feature>
<evidence type="ECO:0000313" key="2">
    <source>
        <dbReference type="EMBL" id="MBE5057382.1"/>
    </source>
</evidence>
<dbReference type="SUPFAM" id="SSF47413">
    <property type="entry name" value="lambda repressor-like DNA-binding domains"/>
    <property type="match status" value="1"/>
</dbReference>
<accession>A0ABR9RFB3</accession>
<dbReference type="InterPro" id="IPR010982">
    <property type="entry name" value="Lambda_DNA-bd_dom_sf"/>
</dbReference>
<gene>
    <name evidence="2" type="ORF">INF37_15525</name>
</gene>
<sequence length="115" mass="12833">MSNIKIIGAKEASLATTDLPANSGMYYSIHYDLTDGRVFVREHVDSNNFTRFAKHIVLVKNTVEHMSAESIEEAVCEAVSLIPPVRRERLRCGLTQKELADRAGVNMTQVQKVEA</sequence>
<protein>
    <submittedName>
        <fullName evidence="2">Helix-turn-helix transcriptional regulator</fullName>
    </submittedName>
</protein>
<dbReference type="Gene3D" id="1.10.260.40">
    <property type="entry name" value="lambda repressor-like DNA-binding domains"/>
    <property type="match status" value="1"/>
</dbReference>
<dbReference type="Proteomes" id="UP000806211">
    <property type="component" value="Unassembled WGS sequence"/>
</dbReference>
<evidence type="ECO:0000313" key="3">
    <source>
        <dbReference type="Proteomes" id="UP000806211"/>
    </source>
</evidence>
<name>A0ABR9RFB3_9FIRM</name>
<proteinExistence type="predicted"/>
<comment type="caution">
    <text evidence="2">The sequence shown here is derived from an EMBL/GenBank/DDBJ whole genome shotgun (WGS) entry which is preliminary data.</text>
</comment>
<evidence type="ECO:0000259" key="1">
    <source>
        <dbReference type="PROSITE" id="PS50943"/>
    </source>
</evidence>
<dbReference type="CDD" id="cd00093">
    <property type="entry name" value="HTH_XRE"/>
    <property type="match status" value="1"/>
</dbReference>
<organism evidence="2 3">
    <name type="scientific">Pseudoflavonifractor gallinarum</name>
    <dbReference type="NCBI Taxonomy" id="2779352"/>
    <lineage>
        <taxon>Bacteria</taxon>
        <taxon>Bacillati</taxon>
        <taxon>Bacillota</taxon>
        <taxon>Clostridia</taxon>
        <taxon>Eubacteriales</taxon>
        <taxon>Oscillospiraceae</taxon>
        <taxon>Pseudoflavonifractor</taxon>
    </lineage>
</organism>
<dbReference type="EMBL" id="JADCKF010000029">
    <property type="protein sequence ID" value="MBE5057382.1"/>
    <property type="molecule type" value="Genomic_DNA"/>
</dbReference>
<keyword evidence="3" id="KW-1185">Reference proteome</keyword>
<reference evidence="2 3" key="1">
    <citation type="submission" date="2020-10" db="EMBL/GenBank/DDBJ databases">
        <title>ChiBAC.</title>
        <authorList>
            <person name="Zenner C."/>
            <person name="Hitch T.C.A."/>
            <person name="Clavel T."/>
        </authorList>
    </citation>
    <scope>NUCLEOTIDE SEQUENCE [LARGE SCALE GENOMIC DNA]</scope>
    <source>
        <strain evidence="2 3">DSM 107456</strain>
    </source>
</reference>